<comment type="caution">
    <text evidence="1">The sequence shown here is derived from an EMBL/GenBank/DDBJ whole genome shotgun (WGS) entry which is preliminary data.</text>
</comment>
<organism evidence="1 2">
    <name type="scientific">Streptosporangium lutulentum</name>
    <dbReference type="NCBI Taxonomy" id="1461250"/>
    <lineage>
        <taxon>Bacteria</taxon>
        <taxon>Bacillati</taxon>
        <taxon>Actinomycetota</taxon>
        <taxon>Actinomycetes</taxon>
        <taxon>Streptosporangiales</taxon>
        <taxon>Streptosporangiaceae</taxon>
        <taxon>Streptosporangium</taxon>
    </lineage>
</organism>
<evidence type="ECO:0000313" key="1">
    <source>
        <dbReference type="EMBL" id="MDP9849290.1"/>
    </source>
</evidence>
<dbReference type="EMBL" id="JAUSQU010000001">
    <property type="protein sequence ID" value="MDP9849290.1"/>
    <property type="molecule type" value="Genomic_DNA"/>
</dbReference>
<proteinExistence type="predicted"/>
<accession>A0ABT9QS83</accession>
<evidence type="ECO:0008006" key="3">
    <source>
        <dbReference type="Google" id="ProtNLM"/>
    </source>
</evidence>
<sequence>MDLFDSIAVAIVSLVIFRDELRARLRQTRPAHSVPVLAEAAAMIASYLTDECELGRIAADADVDSLALSLIGAGHLLFADRESAPPDTGAVDKVVTTVIADVVQRRLL</sequence>
<name>A0ABT9QS83_9ACTN</name>
<gene>
    <name evidence="1" type="ORF">J2853_008501</name>
</gene>
<dbReference type="RefSeq" id="WP_307567070.1">
    <property type="nucleotide sequence ID" value="NZ_JAUSQU010000001.1"/>
</dbReference>
<keyword evidence="2" id="KW-1185">Reference proteome</keyword>
<protein>
    <recommendedName>
        <fullName evidence="3">Tetracyclin repressor-like C-terminal domain-containing protein</fullName>
    </recommendedName>
</protein>
<dbReference type="Proteomes" id="UP001225356">
    <property type="component" value="Unassembled WGS sequence"/>
</dbReference>
<evidence type="ECO:0000313" key="2">
    <source>
        <dbReference type="Proteomes" id="UP001225356"/>
    </source>
</evidence>
<reference evidence="1 2" key="1">
    <citation type="submission" date="2023-07" db="EMBL/GenBank/DDBJ databases">
        <title>Sequencing the genomes of 1000 actinobacteria strains.</title>
        <authorList>
            <person name="Klenk H.-P."/>
        </authorList>
    </citation>
    <scope>NUCLEOTIDE SEQUENCE [LARGE SCALE GENOMIC DNA]</scope>
    <source>
        <strain evidence="1 2">DSM 46740</strain>
    </source>
</reference>